<feature type="binding site" evidence="10">
    <location>
        <position position="512"/>
    </location>
    <ligand>
        <name>Mg(2+)</name>
        <dbReference type="ChEBI" id="CHEBI:18420"/>
        <label>2</label>
    </ligand>
</feature>
<dbReference type="STRING" id="1797768.A3C59_03185"/>
<dbReference type="PROSITE" id="PS00177">
    <property type="entry name" value="TOPOISOMERASE_II"/>
    <property type="match status" value="1"/>
</dbReference>
<dbReference type="GO" id="GO:0003677">
    <property type="term" value="F:DNA binding"/>
    <property type="evidence" value="ECO:0007669"/>
    <property type="project" value="UniProtKB-KW"/>
</dbReference>
<comment type="miscellaneous">
    <text evidence="10">Few gyrases are as efficient as E.coli at forming negative supercoils. Not all organisms have 2 type II topoisomerases; in organisms with a single type II topoisomerase this enzyme also has to decatenate newly replicated chromosomes.</text>
</comment>
<evidence type="ECO:0000256" key="5">
    <source>
        <dbReference type="ARBA" id="ARBA00022840"/>
    </source>
</evidence>
<dbReference type="PRINTS" id="PR01159">
    <property type="entry name" value="DNAGYRASEB"/>
</dbReference>
<accession>A0A1F5JPV1</accession>
<dbReference type="PRINTS" id="PR00418">
    <property type="entry name" value="TPI2FAMILY"/>
</dbReference>
<comment type="similarity">
    <text evidence="2 10">Belongs to the type II topoisomerase GyrB family.</text>
</comment>
<evidence type="ECO:0000259" key="12">
    <source>
        <dbReference type="PROSITE" id="PS50880"/>
    </source>
</evidence>
<dbReference type="InterPro" id="IPR013759">
    <property type="entry name" value="Topo_IIA_B_C"/>
</dbReference>
<dbReference type="Gene3D" id="3.40.50.670">
    <property type="match status" value="1"/>
</dbReference>
<keyword evidence="7 10" id="KW-0799">Topoisomerase</keyword>
<dbReference type="InterPro" id="IPR036890">
    <property type="entry name" value="HATPase_C_sf"/>
</dbReference>
<comment type="catalytic activity">
    <reaction evidence="1 10">
        <text>ATP-dependent breakage, passage and rejoining of double-stranded DNA.</text>
        <dbReference type="EC" id="5.6.2.2"/>
    </reaction>
</comment>
<keyword evidence="11" id="KW-0175">Coiled coil</keyword>
<dbReference type="InterPro" id="IPR011557">
    <property type="entry name" value="GyrB"/>
</dbReference>
<dbReference type="EMBL" id="MFCV01000044">
    <property type="protein sequence ID" value="OGE30693.1"/>
    <property type="molecule type" value="Genomic_DNA"/>
</dbReference>
<dbReference type="Pfam" id="PF00204">
    <property type="entry name" value="DNA_gyraseB"/>
    <property type="match status" value="1"/>
</dbReference>
<dbReference type="SUPFAM" id="SSF54211">
    <property type="entry name" value="Ribosomal protein S5 domain 2-like"/>
    <property type="match status" value="1"/>
</dbReference>
<dbReference type="SMART" id="SM00387">
    <property type="entry name" value="HATPase_c"/>
    <property type="match status" value="1"/>
</dbReference>
<dbReference type="InterPro" id="IPR020568">
    <property type="entry name" value="Ribosomal_Su5_D2-typ_SF"/>
</dbReference>
<evidence type="ECO:0000256" key="3">
    <source>
        <dbReference type="ARBA" id="ARBA00022723"/>
    </source>
</evidence>
<comment type="cofactor">
    <cofactor evidence="10">
        <name>Mg(2+)</name>
        <dbReference type="ChEBI" id="CHEBI:18420"/>
    </cofactor>
    <cofactor evidence="10">
        <name>Mn(2+)</name>
        <dbReference type="ChEBI" id="CHEBI:29035"/>
    </cofactor>
    <cofactor evidence="10">
        <name>Ca(2+)</name>
        <dbReference type="ChEBI" id="CHEBI:29108"/>
    </cofactor>
    <text evidence="10">Binds two Mg(2+) per subunit. The magnesium ions form salt bridges with both the protein and the DNA. Can also accept other divalent metal cations, such as Mn(2+) or Ca(2+).</text>
</comment>
<dbReference type="InterPro" id="IPR002288">
    <property type="entry name" value="DNA_gyrase_B_C"/>
</dbReference>
<protein>
    <recommendedName>
        <fullName evidence="10">DNA gyrase subunit B</fullName>
        <ecNumber evidence="10">5.6.2.2</ecNumber>
    </recommendedName>
</protein>
<dbReference type="SUPFAM" id="SSF56719">
    <property type="entry name" value="Type II DNA topoisomerase"/>
    <property type="match status" value="1"/>
</dbReference>
<keyword evidence="6 10" id="KW-0460">Magnesium</keyword>
<dbReference type="Pfam" id="PF01751">
    <property type="entry name" value="Toprim"/>
    <property type="match status" value="1"/>
</dbReference>
<dbReference type="GO" id="GO:0006261">
    <property type="term" value="P:DNA-templated DNA replication"/>
    <property type="evidence" value="ECO:0007669"/>
    <property type="project" value="UniProtKB-UniRule"/>
</dbReference>
<evidence type="ECO:0000313" key="13">
    <source>
        <dbReference type="EMBL" id="OGE30693.1"/>
    </source>
</evidence>
<keyword evidence="8" id="KW-0238">DNA-binding</keyword>
<dbReference type="InterPro" id="IPR006171">
    <property type="entry name" value="TOPRIM_dom"/>
</dbReference>
<dbReference type="GO" id="GO:0005694">
    <property type="term" value="C:chromosome"/>
    <property type="evidence" value="ECO:0007669"/>
    <property type="project" value="InterPro"/>
</dbReference>
<dbReference type="InterPro" id="IPR013760">
    <property type="entry name" value="Topo_IIA-like_dom_sf"/>
</dbReference>
<dbReference type="InterPro" id="IPR034160">
    <property type="entry name" value="TOPRIM_GyrB"/>
</dbReference>
<comment type="subcellular location">
    <subcellularLocation>
        <location evidence="10">Cytoplasm</location>
    </subcellularLocation>
</comment>
<feature type="binding site" evidence="10">
    <location>
        <position position="512"/>
    </location>
    <ligand>
        <name>Mg(2+)</name>
        <dbReference type="ChEBI" id="CHEBI:18420"/>
        <label>1</label>
        <note>catalytic</note>
    </ligand>
</feature>
<proteinExistence type="inferred from homology"/>
<evidence type="ECO:0000256" key="4">
    <source>
        <dbReference type="ARBA" id="ARBA00022741"/>
    </source>
</evidence>
<dbReference type="GO" id="GO:0005737">
    <property type="term" value="C:cytoplasm"/>
    <property type="evidence" value="ECO:0007669"/>
    <property type="project" value="UniProtKB-SubCell"/>
</dbReference>
<dbReference type="PROSITE" id="PS50880">
    <property type="entry name" value="TOPRIM"/>
    <property type="match status" value="1"/>
</dbReference>
<dbReference type="NCBIfam" id="NF004189">
    <property type="entry name" value="PRK05644.1"/>
    <property type="match status" value="1"/>
</dbReference>
<sequence length="646" mass="72207">MAKDSSSYSAEQIQVLEGLEPVRKRPGMYIGSTDARGLHHLIKEVVDNSIDEALAGYATNIWVTLHEDNYVTVADDGRGIPVDIHPKVGVSALEVIMTTLHAGGKFGEGGYKVSTGLHGVGVSATNALSDYVRAEVRRDGKEYFQEYERGKAKSKVTETSKDPKLPFKSNFNWKVKTGTKITFLADKTIFSIIIPEFERLEKQLKQVAYLVAGIFFHLYDERTNEERHFYFQSGLATLIKHLNKNKALVHPEPILIHKNVEGVDVEVAIQYNDGFNENVESFANVVPTTEGGSHLTGFRIALTRAINDYARKIEALKEKDENLTGEDMREGLTAVISIKMDSDAIQFESQTKEKLGNAEVQPIVSQAVKEGLDMFFEENPQDAKSILEKVMLAARARAAARAAKDAVIRKGALEGMTLPGKLADCQNRDAAESELYIVEGDSAGGSAKQGRDRKFQAILPLRGKILNTERARLDKILEFEEIKALVIALGTGIGDTVDYDRVRYHRIILMTDADVDGEHIRTLLLTFFFRYLPEIITRGYMYIAQPPLYKIQKGKEINYAYSDDEKAQVLKRVGDGVIISRYKGLGEMNPDQLWETTMNPENRVLKQVTNDDLAGADEVFTMLMGDEVPPRKRFIQTHAKQAILDI</sequence>
<evidence type="ECO:0000256" key="7">
    <source>
        <dbReference type="ARBA" id="ARBA00023029"/>
    </source>
</evidence>
<keyword evidence="10" id="KW-0963">Cytoplasm</keyword>
<evidence type="ECO:0000256" key="10">
    <source>
        <dbReference type="HAMAP-Rule" id="MF_01898"/>
    </source>
</evidence>
<organism evidence="13 14">
    <name type="scientific">Candidatus Daviesbacteria bacterium RIFCSPHIGHO2_02_FULL_36_13</name>
    <dbReference type="NCBI Taxonomy" id="1797768"/>
    <lineage>
        <taxon>Bacteria</taxon>
        <taxon>Candidatus Daviesiibacteriota</taxon>
    </lineage>
</organism>
<dbReference type="PANTHER" id="PTHR45866">
    <property type="entry name" value="DNA GYRASE/TOPOISOMERASE SUBUNIT B"/>
    <property type="match status" value="1"/>
</dbReference>
<dbReference type="GO" id="GO:0046872">
    <property type="term" value="F:metal ion binding"/>
    <property type="evidence" value="ECO:0007669"/>
    <property type="project" value="UniProtKB-KW"/>
</dbReference>
<dbReference type="Proteomes" id="UP000176902">
    <property type="component" value="Unassembled WGS sequence"/>
</dbReference>
<dbReference type="GO" id="GO:0006265">
    <property type="term" value="P:DNA topological change"/>
    <property type="evidence" value="ECO:0007669"/>
    <property type="project" value="UniProtKB-UniRule"/>
</dbReference>
<dbReference type="Gene3D" id="3.30.565.10">
    <property type="entry name" value="Histidine kinase-like ATPase, C-terminal domain"/>
    <property type="match status" value="1"/>
</dbReference>
<evidence type="ECO:0000256" key="9">
    <source>
        <dbReference type="ARBA" id="ARBA00023235"/>
    </source>
</evidence>
<dbReference type="CDD" id="cd16928">
    <property type="entry name" value="HATPase_GyrB-like"/>
    <property type="match status" value="1"/>
</dbReference>
<dbReference type="FunFam" id="3.30.565.10:FF:000002">
    <property type="entry name" value="DNA gyrase subunit B"/>
    <property type="match status" value="1"/>
</dbReference>
<dbReference type="AlphaFoldDB" id="A0A1F5JPV1"/>
<comment type="function">
    <text evidence="10">A type II topoisomerase that negatively supercoils closed circular double-stranded (ds) DNA in an ATP-dependent manner to modulate DNA topology and maintain chromosomes in an underwound state. Negative supercoiling favors strand separation, and DNA replication, transcription, recombination and repair, all of which involve strand separation. Also able to catalyze the interconversion of other topological isomers of dsDNA rings, including catenanes and knotted rings. Type II topoisomerases break and join 2 DNA strands simultaneously in an ATP-dependent manner.</text>
</comment>
<keyword evidence="4 10" id="KW-0547">Nucleotide-binding</keyword>
<name>A0A1F5JPV1_9BACT</name>
<evidence type="ECO:0000256" key="6">
    <source>
        <dbReference type="ARBA" id="ARBA00022842"/>
    </source>
</evidence>
<dbReference type="InterPro" id="IPR014721">
    <property type="entry name" value="Ribsml_uS5_D2-typ_fold_subgr"/>
</dbReference>
<feature type="domain" description="Toprim" evidence="12">
    <location>
        <begin position="433"/>
        <end position="547"/>
    </location>
</feature>
<dbReference type="GO" id="GO:0034335">
    <property type="term" value="F:DNA negative supercoiling activity"/>
    <property type="evidence" value="ECO:0007669"/>
    <property type="project" value="UniProtKB-ARBA"/>
</dbReference>
<gene>
    <name evidence="10" type="primary">gyrB</name>
    <name evidence="13" type="ORF">A3C59_03185</name>
</gene>
<feature type="site" description="Interaction with DNA" evidence="10">
    <location>
        <position position="464"/>
    </location>
</feature>
<dbReference type="InterPro" id="IPR018522">
    <property type="entry name" value="TopoIIA_CS"/>
</dbReference>
<comment type="caution">
    <text evidence="13">The sequence shown here is derived from an EMBL/GenBank/DDBJ whole genome shotgun (WGS) entry which is preliminary data.</text>
</comment>
<reference evidence="13 14" key="1">
    <citation type="journal article" date="2016" name="Nat. Commun.">
        <title>Thousands of microbial genomes shed light on interconnected biogeochemical processes in an aquifer system.</title>
        <authorList>
            <person name="Anantharaman K."/>
            <person name="Brown C.T."/>
            <person name="Hug L.A."/>
            <person name="Sharon I."/>
            <person name="Castelle C.J."/>
            <person name="Probst A.J."/>
            <person name="Thomas B.C."/>
            <person name="Singh A."/>
            <person name="Wilkins M.J."/>
            <person name="Karaoz U."/>
            <person name="Brodie E.L."/>
            <person name="Williams K.H."/>
            <person name="Hubbard S.S."/>
            <person name="Banfield J.F."/>
        </authorList>
    </citation>
    <scope>NUCLEOTIDE SEQUENCE [LARGE SCALE GENOMIC DNA]</scope>
</reference>
<dbReference type="CDD" id="cd00822">
    <property type="entry name" value="TopoII_Trans_DNA_gyrase"/>
    <property type="match status" value="1"/>
</dbReference>
<evidence type="ECO:0000256" key="8">
    <source>
        <dbReference type="ARBA" id="ARBA00023125"/>
    </source>
</evidence>
<keyword evidence="5 10" id="KW-0067">ATP-binding</keyword>
<dbReference type="CDD" id="cd03366">
    <property type="entry name" value="TOPRIM_TopoIIA_GyrB"/>
    <property type="match status" value="1"/>
</dbReference>
<dbReference type="EC" id="5.6.2.2" evidence="10"/>
<dbReference type="FunFam" id="3.30.230.10:FF:000005">
    <property type="entry name" value="DNA gyrase subunit B"/>
    <property type="match status" value="1"/>
</dbReference>
<dbReference type="InterPro" id="IPR001241">
    <property type="entry name" value="Topo_IIA"/>
</dbReference>
<dbReference type="Pfam" id="PF00986">
    <property type="entry name" value="DNA_gyraseB_C"/>
    <property type="match status" value="1"/>
</dbReference>
<feature type="binding site" evidence="10">
    <location>
        <position position="514"/>
    </location>
    <ligand>
        <name>Mg(2+)</name>
        <dbReference type="ChEBI" id="CHEBI:18420"/>
        <label>2</label>
    </ligand>
</feature>
<comment type="subunit">
    <text evidence="10">Heterotetramer, composed of two GyrA and two GyrB chains. In the heterotetramer, GyrA contains the active site tyrosine that forms a transient covalent intermediate with DNA, while GyrB binds cofactors and catalyzes ATP hydrolysis.</text>
</comment>
<evidence type="ECO:0000256" key="11">
    <source>
        <dbReference type="SAM" id="Coils"/>
    </source>
</evidence>
<dbReference type="InterPro" id="IPR000565">
    <property type="entry name" value="Topo_IIA_B"/>
</dbReference>
<keyword evidence="9 10" id="KW-0413">Isomerase</keyword>
<dbReference type="InterPro" id="IPR003594">
    <property type="entry name" value="HATPase_dom"/>
</dbReference>
<dbReference type="SUPFAM" id="SSF55874">
    <property type="entry name" value="ATPase domain of HSP90 chaperone/DNA topoisomerase II/histidine kinase"/>
    <property type="match status" value="1"/>
</dbReference>
<dbReference type="PANTHER" id="PTHR45866:SF1">
    <property type="entry name" value="DNA GYRASE SUBUNIT B, MITOCHONDRIAL"/>
    <property type="match status" value="1"/>
</dbReference>
<dbReference type="Pfam" id="PF02518">
    <property type="entry name" value="HATPase_c"/>
    <property type="match status" value="1"/>
</dbReference>
<dbReference type="FunFam" id="3.40.50.670:FF:000002">
    <property type="entry name" value="DNA gyrase subunit B"/>
    <property type="match status" value="1"/>
</dbReference>
<dbReference type="NCBIfam" id="NF011501">
    <property type="entry name" value="PRK14939.1"/>
    <property type="match status" value="1"/>
</dbReference>
<feature type="binding site" evidence="10">
    <location>
        <position position="439"/>
    </location>
    <ligand>
        <name>Mg(2+)</name>
        <dbReference type="ChEBI" id="CHEBI:18420"/>
        <label>1</label>
        <note>catalytic</note>
    </ligand>
</feature>
<dbReference type="InterPro" id="IPR013506">
    <property type="entry name" value="Topo_IIA_bsu_dom2"/>
</dbReference>
<evidence type="ECO:0000256" key="1">
    <source>
        <dbReference type="ARBA" id="ARBA00000185"/>
    </source>
</evidence>
<evidence type="ECO:0000256" key="2">
    <source>
        <dbReference type="ARBA" id="ARBA00010708"/>
    </source>
</evidence>
<evidence type="ECO:0000313" key="14">
    <source>
        <dbReference type="Proteomes" id="UP000176902"/>
    </source>
</evidence>
<dbReference type="HAMAP" id="MF_01898">
    <property type="entry name" value="GyrB"/>
    <property type="match status" value="1"/>
</dbReference>
<feature type="coiled-coil region" evidence="11">
    <location>
        <begin position="299"/>
        <end position="326"/>
    </location>
</feature>
<dbReference type="SMART" id="SM00433">
    <property type="entry name" value="TOP2c"/>
    <property type="match status" value="1"/>
</dbReference>
<dbReference type="NCBIfam" id="TIGR01059">
    <property type="entry name" value="gyrB"/>
    <property type="match status" value="1"/>
</dbReference>
<feature type="site" description="Interaction with DNA" evidence="10">
    <location>
        <position position="467"/>
    </location>
</feature>
<dbReference type="Gene3D" id="3.30.230.10">
    <property type="match status" value="1"/>
</dbReference>
<dbReference type="GO" id="GO:0005524">
    <property type="term" value="F:ATP binding"/>
    <property type="evidence" value="ECO:0007669"/>
    <property type="project" value="UniProtKB-UniRule"/>
</dbReference>
<keyword evidence="3 10" id="KW-0479">Metal-binding</keyword>